<sequence>MVVVRNETRTTHLDADIYEKINYVIRVIPEDLASTLENAKKELEDVRQRIQKKEEQSSVIRKRTESPSSKMYFLSIKEAEQDVKNAYEMCIAYLEKADGAHDEKSKESGKQNLPQWRGNDLHFYFGVKLIPEAGFTPENIITQISLIYPSATNEKVQFLEPSARARKVRVGSEKSQIYSFSPVITRATFAELRVNISLGDWNKRCQVPLSTQEQMLSDIRTIVESHCFGKELSGARFISCTLRDAICKSLRSSQQTGKSLRKERRGSRMSEDMCQRFAALPNISFSFCPDREPIARAIFEDMRARGFPLTDSKEDKQSLGLLICFPSPLYTECTSCMEQYNRHLQLGLPRFHLWTMAFDVRGWLKNMVKEQVDKSFEYEVETNEEGLMSNKDVDEIAVKVLEEYKKSVPEYQQIMSSFIVLPMLRQEDEGQDNHDSLIQTQKEKVMELVNKKSIPKGRKKSVSAASSRRKSLSS</sequence>
<evidence type="ECO:0000313" key="4">
    <source>
        <dbReference type="EnsemblProtists" id="EKX33681"/>
    </source>
</evidence>
<dbReference type="Proteomes" id="UP000011087">
    <property type="component" value="Unassembled WGS sequence"/>
</dbReference>
<keyword evidence="5" id="KW-1185">Reference proteome</keyword>
<dbReference type="EnsemblProtists" id="EKX33681">
    <property type="protein sequence ID" value="EKX33681"/>
    <property type="gene ID" value="GUITHDRAFT_120130"/>
</dbReference>
<evidence type="ECO:0000256" key="1">
    <source>
        <dbReference type="SAM" id="Coils"/>
    </source>
</evidence>
<dbReference type="PaxDb" id="55529-EKX33681"/>
<protein>
    <submittedName>
        <fullName evidence="3 4">Uncharacterized protein</fullName>
    </submittedName>
</protein>
<dbReference type="RefSeq" id="XP_005820661.1">
    <property type="nucleotide sequence ID" value="XM_005820604.1"/>
</dbReference>
<feature type="coiled-coil region" evidence="1">
    <location>
        <begin position="33"/>
        <end position="96"/>
    </location>
</feature>
<reference evidence="3 5" key="1">
    <citation type="journal article" date="2012" name="Nature">
        <title>Algal genomes reveal evolutionary mosaicism and the fate of nucleomorphs.</title>
        <authorList>
            <consortium name="DOE Joint Genome Institute"/>
            <person name="Curtis B.A."/>
            <person name="Tanifuji G."/>
            <person name="Burki F."/>
            <person name="Gruber A."/>
            <person name="Irimia M."/>
            <person name="Maruyama S."/>
            <person name="Arias M.C."/>
            <person name="Ball S.G."/>
            <person name="Gile G.H."/>
            <person name="Hirakawa Y."/>
            <person name="Hopkins J.F."/>
            <person name="Kuo A."/>
            <person name="Rensing S.A."/>
            <person name="Schmutz J."/>
            <person name="Symeonidi A."/>
            <person name="Elias M."/>
            <person name="Eveleigh R.J."/>
            <person name="Herman E.K."/>
            <person name="Klute M.J."/>
            <person name="Nakayama T."/>
            <person name="Obornik M."/>
            <person name="Reyes-Prieto A."/>
            <person name="Armbrust E.V."/>
            <person name="Aves S.J."/>
            <person name="Beiko R.G."/>
            <person name="Coutinho P."/>
            <person name="Dacks J.B."/>
            <person name="Durnford D.G."/>
            <person name="Fast N.M."/>
            <person name="Green B.R."/>
            <person name="Grisdale C.J."/>
            <person name="Hempel F."/>
            <person name="Henrissat B."/>
            <person name="Hoppner M.P."/>
            <person name="Ishida K."/>
            <person name="Kim E."/>
            <person name="Koreny L."/>
            <person name="Kroth P.G."/>
            <person name="Liu Y."/>
            <person name="Malik S.B."/>
            <person name="Maier U.G."/>
            <person name="McRose D."/>
            <person name="Mock T."/>
            <person name="Neilson J.A."/>
            <person name="Onodera N.T."/>
            <person name="Poole A.M."/>
            <person name="Pritham E.J."/>
            <person name="Richards T.A."/>
            <person name="Rocap G."/>
            <person name="Roy S.W."/>
            <person name="Sarai C."/>
            <person name="Schaack S."/>
            <person name="Shirato S."/>
            <person name="Slamovits C.H."/>
            <person name="Spencer D.F."/>
            <person name="Suzuki S."/>
            <person name="Worden A.Z."/>
            <person name="Zauner S."/>
            <person name="Barry K."/>
            <person name="Bell C."/>
            <person name="Bharti A.K."/>
            <person name="Crow J.A."/>
            <person name="Grimwood J."/>
            <person name="Kramer R."/>
            <person name="Lindquist E."/>
            <person name="Lucas S."/>
            <person name="Salamov A."/>
            <person name="McFadden G.I."/>
            <person name="Lane C.E."/>
            <person name="Keeling P.J."/>
            <person name="Gray M.W."/>
            <person name="Grigoriev I.V."/>
            <person name="Archibald J.M."/>
        </authorList>
    </citation>
    <scope>NUCLEOTIDE SEQUENCE</scope>
    <source>
        <strain evidence="3 5">CCMP2712</strain>
    </source>
</reference>
<evidence type="ECO:0000256" key="2">
    <source>
        <dbReference type="SAM" id="MobiDB-lite"/>
    </source>
</evidence>
<feature type="region of interest" description="Disordered" evidence="2">
    <location>
        <begin position="449"/>
        <end position="474"/>
    </location>
</feature>
<gene>
    <name evidence="3" type="ORF">GUITHDRAFT_120130</name>
</gene>
<dbReference type="GeneID" id="17290418"/>
<dbReference type="KEGG" id="gtt:GUITHDRAFT_120130"/>
<evidence type="ECO:0000313" key="5">
    <source>
        <dbReference type="Proteomes" id="UP000011087"/>
    </source>
</evidence>
<evidence type="ECO:0000313" key="3">
    <source>
        <dbReference type="EMBL" id="EKX33681.1"/>
    </source>
</evidence>
<reference evidence="5" key="2">
    <citation type="submission" date="2012-11" db="EMBL/GenBank/DDBJ databases">
        <authorList>
            <person name="Kuo A."/>
            <person name="Curtis B.A."/>
            <person name="Tanifuji G."/>
            <person name="Burki F."/>
            <person name="Gruber A."/>
            <person name="Irimia M."/>
            <person name="Maruyama S."/>
            <person name="Arias M.C."/>
            <person name="Ball S.G."/>
            <person name="Gile G.H."/>
            <person name="Hirakawa Y."/>
            <person name="Hopkins J.F."/>
            <person name="Rensing S.A."/>
            <person name="Schmutz J."/>
            <person name="Symeonidi A."/>
            <person name="Elias M."/>
            <person name="Eveleigh R.J."/>
            <person name="Herman E.K."/>
            <person name="Klute M.J."/>
            <person name="Nakayama T."/>
            <person name="Obornik M."/>
            <person name="Reyes-Prieto A."/>
            <person name="Armbrust E.V."/>
            <person name="Aves S.J."/>
            <person name="Beiko R.G."/>
            <person name="Coutinho P."/>
            <person name="Dacks J.B."/>
            <person name="Durnford D.G."/>
            <person name="Fast N.M."/>
            <person name="Green B.R."/>
            <person name="Grisdale C."/>
            <person name="Hempe F."/>
            <person name="Henrissat B."/>
            <person name="Hoppner M.P."/>
            <person name="Ishida K.-I."/>
            <person name="Kim E."/>
            <person name="Koreny L."/>
            <person name="Kroth P.G."/>
            <person name="Liu Y."/>
            <person name="Malik S.-B."/>
            <person name="Maier U.G."/>
            <person name="McRose D."/>
            <person name="Mock T."/>
            <person name="Neilson J.A."/>
            <person name="Onodera N.T."/>
            <person name="Poole A.M."/>
            <person name="Pritham E.J."/>
            <person name="Richards T.A."/>
            <person name="Rocap G."/>
            <person name="Roy S.W."/>
            <person name="Sarai C."/>
            <person name="Schaack S."/>
            <person name="Shirato S."/>
            <person name="Slamovits C.H."/>
            <person name="Spencer D.F."/>
            <person name="Suzuki S."/>
            <person name="Worden A.Z."/>
            <person name="Zauner S."/>
            <person name="Barry K."/>
            <person name="Bell C."/>
            <person name="Bharti A.K."/>
            <person name="Crow J.A."/>
            <person name="Grimwood J."/>
            <person name="Kramer R."/>
            <person name="Lindquist E."/>
            <person name="Lucas S."/>
            <person name="Salamov A."/>
            <person name="McFadden G.I."/>
            <person name="Lane C.E."/>
            <person name="Keeling P.J."/>
            <person name="Gray M.W."/>
            <person name="Grigoriev I.V."/>
            <person name="Archibald J.M."/>
        </authorList>
    </citation>
    <scope>NUCLEOTIDE SEQUENCE</scope>
    <source>
        <strain evidence="5">CCMP2712</strain>
    </source>
</reference>
<organism evidence="3">
    <name type="scientific">Guillardia theta (strain CCMP2712)</name>
    <name type="common">Cryptophyte</name>
    <dbReference type="NCBI Taxonomy" id="905079"/>
    <lineage>
        <taxon>Eukaryota</taxon>
        <taxon>Cryptophyceae</taxon>
        <taxon>Pyrenomonadales</taxon>
        <taxon>Geminigeraceae</taxon>
        <taxon>Guillardia</taxon>
    </lineage>
</organism>
<dbReference type="HOGENOM" id="CLU_576779_0_0_1"/>
<dbReference type="EMBL" id="JH993133">
    <property type="protein sequence ID" value="EKX33681.1"/>
    <property type="molecule type" value="Genomic_DNA"/>
</dbReference>
<proteinExistence type="predicted"/>
<reference evidence="4" key="3">
    <citation type="submission" date="2015-06" db="UniProtKB">
        <authorList>
            <consortium name="EnsemblProtists"/>
        </authorList>
    </citation>
    <scope>IDENTIFICATION</scope>
</reference>
<dbReference type="AlphaFoldDB" id="L1IBQ1"/>
<keyword evidence="1" id="KW-0175">Coiled coil</keyword>
<accession>L1IBQ1</accession>
<feature type="compositionally biased region" description="Basic residues" evidence="2">
    <location>
        <begin position="453"/>
        <end position="474"/>
    </location>
</feature>
<name>L1IBQ1_GUITC</name>